<dbReference type="PANTHER" id="PTHR47067:SF4">
    <property type="entry name" value="PROTEIN WVD2-LIKE 7 ISOFORM X1"/>
    <property type="match status" value="1"/>
</dbReference>
<feature type="compositionally biased region" description="Basic and acidic residues" evidence="1">
    <location>
        <begin position="493"/>
        <end position="503"/>
    </location>
</feature>
<dbReference type="PANTHER" id="PTHR47067">
    <property type="entry name" value="TPX2 (TARGETING PROTEIN FOR XKLP2) PROTEIN FAMILY-RELATED"/>
    <property type="match status" value="1"/>
</dbReference>
<dbReference type="Proteomes" id="UP001552299">
    <property type="component" value="Unassembled WGS sequence"/>
</dbReference>
<feature type="compositionally biased region" description="Polar residues" evidence="1">
    <location>
        <begin position="473"/>
        <end position="489"/>
    </location>
</feature>
<organism evidence="2 3">
    <name type="scientific">Dendrobium thyrsiflorum</name>
    <name type="common">Pinecone-like raceme dendrobium</name>
    <name type="synonym">Orchid</name>
    <dbReference type="NCBI Taxonomy" id="117978"/>
    <lineage>
        <taxon>Eukaryota</taxon>
        <taxon>Viridiplantae</taxon>
        <taxon>Streptophyta</taxon>
        <taxon>Embryophyta</taxon>
        <taxon>Tracheophyta</taxon>
        <taxon>Spermatophyta</taxon>
        <taxon>Magnoliopsida</taxon>
        <taxon>Liliopsida</taxon>
        <taxon>Asparagales</taxon>
        <taxon>Orchidaceae</taxon>
        <taxon>Epidendroideae</taxon>
        <taxon>Malaxideae</taxon>
        <taxon>Dendrobiinae</taxon>
        <taxon>Dendrobium</taxon>
    </lineage>
</organism>
<evidence type="ECO:0008006" key="4">
    <source>
        <dbReference type="Google" id="ProtNLM"/>
    </source>
</evidence>
<feature type="region of interest" description="Disordered" evidence="1">
    <location>
        <begin position="406"/>
        <end position="503"/>
    </location>
</feature>
<name>A0ABD0UXY4_DENTH</name>
<keyword evidence="3" id="KW-1185">Reference proteome</keyword>
<protein>
    <recommendedName>
        <fullName evidence="4">Protein WVD2-like 7</fullName>
    </recommendedName>
</protein>
<dbReference type="InterPro" id="IPR044216">
    <property type="entry name" value="WDL7"/>
</dbReference>
<evidence type="ECO:0000313" key="2">
    <source>
        <dbReference type="EMBL" id="KAL0917672.1"/>
    </source>
</evidence>
<evidence type="ECO:0000313" key="3">
    <source>
        <dbReference type="Proteomes" id="UP001552299"/>
    </source>
</evidence>
<comment type="caution">
    <text evidence="2">The sequence shown here is derived from an EMBL/GenBank/DDBJ whole genome shotgun (WGS) entry which is preliminary data.</text>
</comment>
<dbReference type="EMBL" id="JANQDX010000010">
    <property type="protein sequence ID" value="KAL0917672.1"/>
    <property type="molecule type" value="Genomic_DNA"/>
</dbReference>
<proteinExistence type="predicted"/>
<sequence>MATDVDRSCYGWSREDLDDQDDSREISISQMLDHGSISFGRFALEPLSWEKRSVFTHNRYQEELDKCKAPGLVAQKKAYFEEYYKRIRTMKTLQENQYTEPESNCGDNNGVSEKIREDERVVQSKSDAEEMIKTVGPSVEKASTEVSLDVDGETASVELDSSANLSRQIGVENQRVVGKKSDGDELDYDIVSDRENASIEVPLSMDIETALLKTDPPVKSSEDDKMGENSQNSKQFQLLDQISCDHEPITATIEDCKQQDFISQANEVISKKTENFVPNDSFYSSSSHKVLEDKLNVEPKKEHSYVAGDFVNSELKSKSVTVMLTQVLKDSSQKRNGKKNICIVSHKQTVDRILSSKHATVASHESNKKMHSKITTPRPFSFATGKKAVVSISASARYDAKNILSSSSLPHKNTNSKAVSSRPGIPYSQKRGKLENSGHEPRRHPLVTSGQATQLKEASANNVIRPPKARSVNLPTSCKGGTNVGTNSNRYRRNNEDGKQKANDETCLKEVRAQGKSTIFSVISRSQNPDNIKMSRSRMKDLLSVNTKNSQIRLEKPRWR</sequence>
<reference evidence="2 3" key="1">
    <citation type="journal article" date="2024" name="Plant Biotechnol. J.">
        <title>Dendrobium thyrsiflorum genome and its molecular insights into genes involved in important horticultural traits.</title>
        <authorList>
            <person name="Chen B."/>
            <person name="Wang J.Y."/>
            <person name="Zheng P.J."/>
            <person name="Li K.L."/>
            <person name="Liang Y.M."/>
            <person name="Chen X.F."/>
            <person name="Zhang C."/>
            <person name="Zhao X."/>
            <person name="He X."/>
            <person name="Zhang G.Q."/>
            <person name="Liu Z.J."/>
            <person name="Xu Q."/>
        </authorList>
    </citation>
    <scope>NUCLEOTIDE SEQUENCE [LARGE SCALE GENOMIC DNA]</scope>
    <source>
        <strain evidence="2">GZMU011</strain>
    </source>
</reference>
<accession>A0ABD0UXY4</accession>
<evidence type="ECO:0000256" key="1">
    <source>
        <dbReference type="SAM" id="MobiDB-lite"/>
    </source>
</evidence>
<feature type="compositionally biased region" description="Polar residues" evidence="1">
    <location>
        <begin position="448"/>
        <end position="462"/>
    </location>
</feature>
<gene>
    <name evidence="2" type="ORF">M5K25_012751</name>
</gene>
<dbReference type="AlphaFoldDB" id="A0ABD0UXY4"/>
<feature type="compositionally biased region" description="Polar residues" evidence="1">
    <location>
        <begin position="406"/>
        <end position="419"/>
    </location>
</feature>